<reference evidence="1" key="1">
    <citation type="submission" date="2018-11" db="EMBL/GenBank/DDBJ databases">
        <authorList>
            <consortium name="Genoscope - CEA"/>
            <person name="William W."/>
        </authorList>
    </citation>
    <scope>NUCLEOTIDE SEQUENCE</scope>
</reference>
<name>A0A3P6E285_BRAOL</name>
<proteinExistence type="predicted"/>
<gene>
    <name evidence="1" type="ORF">BOLC9T58751H</name>
</gene>
<dbReference type="AlphaFoldDB" id="A0A3P6E285"/>
<evidence type="ECO:0000313" key="1">
    <source>
        <dbReference type="EMBL" id="VDD33428.1"/>
    </source>
</evidence>
<dbReference type="EMBL" id="LR031875">
    <property type="protein sequence ID" value="VDD33428.1"/>
    <property type="molecule type" value="Genomic_DNA"/>
</dbReference>
<sequence length="49" mass="5956">MPYHKQYASKLTSTKYFYKKKETNSFSFFKSSSSHFKLFFTWRWRAGSG</sequence>
<protein>
    <submittedName>
        <fullName evidence="1">Uncharacterized protein</fullName>
    </submittedName>
</protein>
<accession>A0A3P6E285</accession>
<organism evidence="1">
    <name type="scientific">Brassica oleracea</name>
    <name type="common">Wild cabbage</name>
    <dbReference type="NCBI Taxonomy" id="3712"/>
    <lineage>
        <taxon>Eukaryota</taxon>
        <taxon>Viridiplantae</taxon>
        <taxon>Streptophyta</taxon>
        <taxon>Embryophyta</taxon>
        <taxon>Tracheophyta</taxon>
        <taxon>Spermatophyta</taxon>
        <taxon>Magnoliopsida</taxon>
        <taxon>eudicotyledons</taxon>
        <taxon>Gunneridae</taxon>
        <taxon>Pentapetalae</taxon>
        <taxon>rosids</taxon>
        <taxon>malvids</taxon>
        <taxon>Brassicales</taxon>
        <taxon>Brassicaceae</taxon>
        <taxon>Brassiceae</taxon>
        <taxon>Brassica</taxon>
    </lineage>
</organism>